<feature type="domain" description="Alpha-2-macroglobulin" evidence="3">
    <location>
        <begin position="663"/>
        <end position="749"/>
    </location>
</feature>
<proteinExistence type="inferred from homology"/>
<dbReference type="Pfam" id="PF07703">
    <property type="entry name" value="A2M_BRD"/>
    <property type="match status" value="1"/>
</dbReference>
<dbReference type="SMART" id="SM01360">
    <property type="entry name" value="A2M"/>
    <property type="match status" value="1"/>
</dbReference>
<dbReference type="InterPro" id="IPR002890">
    <property type="entry name" value="MG2"/>
</dbReference>
<dbReference type="EMBL" id="CACVAS010000141">
    <property type="protein sequence ID" value="CAA6825976.1"/>
    <property type="molecule type" value="Genomic_DNA"/>
</dbReference>
<protein>
    <submittedName>
        <fullName evidence="4">Alpha-2-macroglobulin</fullName>
    </submittedName>
</protein>
<evidence type="ECO:0000259" key="3">
    <source>
        <dbReference type="SMART" id="SM01360"/>
    </source>
</evidence>
<dbReference type="SMART" id="SM01419">
    <property type="entry name" value="Thiol-ester_cl"/>
    <property type="match status" value="1"/>
</dbReference>
<dbReference type="InterPro" id="IPR001599">
    <property type="entry name" value="Macroglobln_a2"/>
</dbReference>
<gene>
    <name evidence="4" type="ORF">HELGO_WM60507</name>
</gene>
<dbReference type="SUPFAM" id="SSF48239">
    <property type="entry name" value="Terpenoid cyclases/Protein prenyltransferases"/>
    <property type="match status" value="1"/>
</dbReference>
<dbReference type="Pfam" id="PF11974">
    <property type="entry name" value="bMG3"/>
    <property type="match status" value="1"/>
</dbReference>
<dbReference type="InterPro" id="IPR008930">
    <property type="entry name" value="Terpenoid_cyclase/PrenylTrfase"/>
</dbReference>
<dbReference type="Gene3D" id="2.60.40.1930">
    <property type="match status" value="1"/>
</dbReference>
<accession>A0A6S6UDY9</accession>
<dbReference type="InterPro" id="IPR051802">
    <property type="entry name" value="YfhM-like"/>
</dbReference>
<feature type="domain" description="Alpha-2-macroglobulin bait region" evidence="2">
    <location>
        <begin position="456"/>
        <end position="596"/>
    </location>
</feature>
<sequence length="891" mass="99905">SKVLYLSNLGITANIGEKQAFVSVLSLNKAQAVSNAEVQIYGANNELLAQTKTNSDGIAIINKEMLKQVAKGIIVQTDNDKNFLALNDSISSPSTEQLLEDVERFKAHVYFQSRIVRPKAKINALLTIKDRDFISASKLPVKVVFKELYGKKVHEKVYHTNKYGLIDFQYQLDANDQAGTYKLEVHLGESLIGYKIIKVEAFMPPKIENSITTDKEIYHIDELMNVNIRSSYLFGAPASNLQGKMTLNARPIDYSHKAFKNYSFTNESLAKSNINSYIEHSEEIVLDDKGEFKMVRKNALTQKVPSVLEAMLGVTIMDDAQPVSAYKKVKIYPYQAMVALKINKDSFEKGQKLEGKAVLIDPHTGEVLKRKLYAVVKHVEWHYDYSDGNYNWDKETTVVDRFTLDSNETFSRDILRSGDYIIEVHDRLKGHSASQNFDVFSWNYSNISPKNDLQTVEIKFEDKLYKKGDNLDIQVKSPILKGQLLLTLESDKVTNYKLVELTKGVAKTSLNITEDIKRGLRVHATVIRATDTPSMLIPFRAMGYKFVKPNREAHKIKVDLEVIKSSKSKTTLPIKIKTSKPSKVLVSIVDRGVLQLVEQKTPNIFDFFNEKPKKQLSYYDLYDQLLSHITEGKLVSFGAGDMLSIKQKHLAPDLGKRIKPFMLWSGLVESSDGAVELNVNIPEFNGRATIVAIAMNENSIGVNTQEVNIKDDVMIKPSFPLYGLVGDKIEVPVRVFNTTKNPKTITLSSVNSTNLTLELEEKTLNIPANSSKSVVTKLSAHSVGKGNVVLLANYDGKEISKSLELPIHSPYPLSTKIFKGIGSTKQSFTIPEAYKGAKAYISLSDNLIGALRDDLKYLISYPYGCAEQTSSKLAAMHYAKAFLTNDELIRN</sequence>
<dbReference type="InterPro" id="IPR041203">
    <property type="entry name" value="Bact_A2M_MG5"/>
</dbReference>
<organism evidence="4">
    <name type="scientific">uncultured Sulfurovum sp</name>
    <dbReference type="NCBI Taxonomy" id="269237"/>
    <lineage>
        <taxon>Bacteria</taxon>
        <taxon>Pseudomonadati</taxon>
        <taxon>Campylobacterota</taxon>
        <taxon>Epsilonproteobacteria</taxon>
        <taxon>Campylobacterales</taxon>
        <taxon>Sulfurovaceae</taxon>
        <taxon>Sulfurovum</taxon>
        <taxon>environmental samples</taxon>
    </lineage>
</organism>
<evidence type="ECO:0000259" key="2">
    <source>
        <dbReference type="SMART" id="SM01359"/>
    </source>
</evidence>
<dbReference type="SMART" id="SM01359">
    <property type="entry name" value="A2M_N_2"/>
    <property type="match status" value="1"/>
</dbReference>
<dbReference type="InterPro" id="IPR011625">
    <property type="entry name" value="A2M_N_BRD"/>
</dbReference>
<evidence type="ECO:0000256" key="1">
    <source>
        <dbReference type="ARBA" id="ARBA00010556"/>
    </source>
</evidence>
<dbReference type="InterPro" id="IPR021868">
    <property type="entry name" value="Alpha_2_Macroglob_MG3"/>
</dbReference>
<reference evidence="4" key="1">
    <citation type="submission" date="2020-01" db="EMBL/GenBank/DDBJ databases">
        <authorList>
            <person name="Meier V. D."/>
            <person name="Meier V D."/>
        </authorList>
    </citation>
    <scope>NUCLEOTIDE SEQUENCE</scope>
    <source>
        <strain evidence="4">HLG_WM_MAG_01</strain>
    </source>
</reference>
<comment type="similarity">
    <text evidence="1">Belongs to the protease inhibitor I39 (alpha-2-macroglobulin) family. Bacterial alpha-2-macroglobulin subfamily.</text>
</comment>
<feature type="non-terminal residue" evidence="4">
    <location>
        <position position="891"/>
    </location>
</feature>
<evidence type="ECO:0000313" key="4">
    <source>
        <dbReference type="EMBL" id="CAA6825976.1"/>
    </source>
</evidence>
<dbReference type="Pfam" id="PF01835">
    <property type="entry name" value="MG2"/>
    <property type="match status" value="1"/>
</dbReference>
<name>A0A6S6UDY9_9BACT</name>
<dbReference type="InterPro" id="IPR047565">
    <property type="entry name" value="Alpha-macroglob_thiol-ester_cl"/>
</dbReference>
<dbReference type="Gene3D" id="1.50.10.20">
    <property type="match status" value="1"/>
</dbReference>
<dbReference type="Pfam" id="PF00207">
    <property type="entry name" value="A2M"/>
    <property type="match status" value="1"/>
</dbReference>
<dbReference type="PANTHER" id="PTHR40094">
    <property type="entry name" value="ALPHA-2-MACROGLOBULIN HOMOLOG"/>
    <property type="match status" value="1"/>
</dbReference>
<dbReference type="AlphaFoldDB" id="A0A6S6UDY9"/>
<feature type="non-terminal residue" evidence="4">
    <location>
        <position position="1"/>
    </location>
</feature>
<dbReference type="PANTHER" id="PTHR40094:SF1">
    <property type="entry name" value="UBIQUITIN DOMAIN-CONTAINING PROTEIN"/>
    <property type="match status" value="1"/>
</dbReference>
<dbReference type="Pfam" id="PF17972">
    <property type="entry name" value="bMG5"/>
    <property type="match status" value="1"/>
</dbReference>
<dbReference type="GO" id="GO:0004866">
    <property type="term" value="F:endopeptidase inhibitor activity"/>
    <property type="evidence" value="ECO:0007669"/>
    <property type="project" value="InterPro"/>
</dbReference>